<dbReference type="OrthoDB" id="9151668at2"/>
<dbReference type="PROSITE" id="PS00409">
    <property type="entry name" value="PROKAR_NTER_METHYL"/>
    <property type="match status" value="1"/>
</dbReference>
<dbReference type="Pfam" id="PF07963">
    <property type="entry name" value="N_methyl"/>
    <property type="match status" value="1"/>
</dbReference>
<dbReference type="NCBIfam" id="TIGR02532">
    <property type="entry name" value="IV_pilin_GFxxxE"/>
    <property type="match status" value="1"/>
</dbReference>
<name>A0A2P1NP27_9BURK</name>
<evidence type="ECO:0000313" key="2">
    <source>
        <dbReference type="EMBL" id="AVP58767.1"/>
    </source>
</evidence>
<protein>
    <submittedName>
        <fullName evidence="2">General secretion pathway protein GspJ</fullName>
    </submittedName>
</protein>
<keyword evidence="1" id="KW-0812">Transmembrane</keyword>
<accession>A0A2P1NP27</accession>
<dbReference type="Proteomes" id="UP000241829">
    <property type="component" value="Chromosome"/>
</dbReference>
<gene>
    <name evidence="2" type="ORF">C7H73_14535</name>
</gene>
<dbReference type="InterPro" id="IPR012902">
    <property type="entry name" value="N_methyl_site"/>
</dbReference>
<proteinExistence type="predicted"/>
<evidence type="ECO:0000313" key="3">
    <source>
        <dbReference type="Proteomes" id="UP000241829"/>
    </source>
</evidence>
<keyword evidence="1" id="KW-1133">Transmembrane helix</keyword>
<dbReference type="Gene3D" id="3.30.700.10">
    <property type="entry name" value="Glycoprotein, Type 4 Pilin"/>
    <property type="match status" value="1"/>
</dbReference>
<evidence type="ECO:0000256" key="1">
    <source>
        <dbReference type="SAM" id="Phobius"/>
    </source>
</evidence>
<sequence length="267" mass="29119">MPPLRRCAPSPRGGTTLVDWRSQIHGVRWYGLLRGLLTKSRRSRTSSGFTLIELLVAIAVMALLAIVSWRGLDGMVRSQEVTRARADELLVLQTVLAQWSADLDALQPIAHTEPIAWDGQVLRMTRRSTRLPEEGALVVAWAQRNTEAGPRWLRWQSAPVRTRAEWAGAWQQAAVWARTPGQAERRGETVLLPLAGWQLFYFRGGAWANAQSSGAGSGQPRAVGDLNDASARIPEGVRLQLTLAPGGALAGTIVRDWANPLLGGGKS</sequence>
<organism evidence="2 3">
    <name type="scientific">Pulveribacter suum</name>
    <dbReference type="NCBI Taxonomy" id="2116657"/>
    <lineage>
        <taxon>Bacteria</taxon>
        <taxon>Pseudomonadati</taxon>
        <taxon>Pseudomonadota</taxon>
        <taxon>Betaproteobacteria</taxon>
        <taxon>Burkholderiales</taxon>
        <taxon>Comamonadaceae</taxon>
        <taxon>Pulveribacter</taxon>
    </lineage>
</organism>
<feature type="transmembrane region" description="Helical" evidence="1">
    <location>
        <begin position="49"/>
        <end position="69"/>
    </location>
</feature>
<reference evidence="3" key="1">
    <citation type="submission" date="2018-03" db="EMBL/GenBank/DDBJ databases">
        <title>Genome sequencing of Melaminivora sp. strain SC2-7.</title>
        <authorList>
            <person name="Kim S.-J."/>
            <person name="Heo J."/>
            <person name="Ahn J.-H."/>
            <person name="Kwon S.-W."/>
        </authorList>
    </citation>
    <scope>NUCLEOTIDE SEQUENCE [LARGE SCALE GENOMIC DNA]</scope>
    <source>
        <strain evidence="3">SC2-7</strain>
    </source>
</reference>
<keyword evidence="1" id="KW-0472">Membrane</keyword>
<dbReference type="AlphaFoldDB" id="A0A2P1NP27"/>
<dbReference type="EMBL" id="CP027792">
    <property type="protein sequence ID" value="AVP58767.1"/>
    <property type="molecule type" value="Genomic_DNA"/>
</dbReference>
<dbReference type="SUPFAM" id="SSF54523">
    <property type="entry name" value="Pili subunits"/>
    <property type="match status" value="1"/>
</dbReference>
<dbReference type="InterPro" id="IPR045584">
    <property type="entry name" value="Pilin-like"/>
</dbReference>
<keyword evidence="3" id="KW-1185">Reference proteome</keyword>
<dbReference type="KEGG" id="melm:C7H73_14535"/>